<dbReference type="GO" id="GO:0003700">
    <property type="term" value="F:DNA-binding transcription factor activity"/>
    <property type="evidence" value="ECO:0007669"/>
    <property type="project" value="InterPro"/>
</dbReference>
<evidence type="ECO:0000259" key="4">
    <source>
        <dbReference type="PROSITE" id="PS51000"/>
    </source>
</evidence>
<dbReference type="OrthoDB" id="9816363at2"/>
<dbReference type="PROSITE" id="PS51000">
    <property type="entry name" value="HTH_DEOR_2"/>
    <property type="match status" value="1"/>
</dbReference>
<comment type="caution">
    <text evidence="5">The sequence shown here is derived from an EMBL/GenBank/DDBJ whole genome shotgun (WGS) entry which is preliminary data.</text>
</comment>
<keyword evidence="6" id="KW-1185">Reference proteome</keyword>
<evidence type="ECO:0000256" key="1">
    <source>
        <dbReference type="ARBA" id="ARBA00023015"/>
    </source>
</evidence>
<dbReference type="Gene3D" id="1.10.10.10">
    <property type="entry name" value="Winged helix-like DNA-binding domain superfamily/Winged helix DNA-binding domain"/>
    <property type="match status" value="1"/>
</dbReference>
<gene>
    <name evidence="5" type="ORF">FQV27_01300</name>
</gene>
<dbReference type="EMBL" id="VOPL01000001">
    <property type="protein sequence ID" value="TXB70538.1"/>
    <property type="molecule type" value="Genomic_DNA"/>
</dbReference>
<dbReference type="AlphaFoldDB" id="A0A5C6S840"/>
<accession>A0A5C6S840</accession>
<keyword evidence="1" id="KW-0805">Transcription regulation</keyword>
<evidence type="ECO:0000313" key="5">
    <source>
        <dbReference type="EMBL" id="TXB70538.1"/>
    </source>
</evidence>
<dbReference type="PRINTS" id="PR00037">
    <property type="entry name" value="HTHLACR"/>
</dbReference>
<organism evidence="5 6">
    <name type="scientific">Paracoccus aurantiacus</name>
    <dbReference type="NCBI Taxonomy" id="2599412"/>
    <lineage>
        <taxon>Bacteria</taxon>
        <taxon>Pseudomonadati</taxon>
        <taxon>Pseudomonadota</taxon>
        <taxon>Alphaproteobacteria</taxon>
        <taxon>Rhodobacterales</taxon>
        <taxon>Paracoccaceae</taxon>
        <taxon>Paracoccus</taxon>
    </lineage>
</organism>
<dbReference type="SMART" id="SM01134">
    <property type="entry name" value="DeoRC"/>
    <property type="match status" value="1"/>
</dbReference>
<dbReference type="InterPro" id="IPR036390">
    <property type="entry name" value="WH_DNA-bd_sf"/>
</dbReference>
<dbReference type="SUPFAM" id="SSF46785">
    <property type="entry name" value="Winged helix' DNA-binding domain"/>
    <property type="match status" value="1"/>
</dbReference>
<name>A0A5C6S840_9RHOB</name>
<dbReference type="Pfam" id="PF08220">
    <property type="entry name" value="HTH_DeoR"/>
    <property type="match status" value="1"/>
</dbReference>
<evidence type="ECO:0000256" key="2">
    <source>
        <dbReference type="ARBA" id="ARBA00023125"/>
    </source>
</evidence>
<keyword evidence="2" id="KW-0238">DNA-binding</keyword>
<dbReference type="InterPro" id="IPR037171">
    <property type="entry name" value="NagB/RpiA_transferase-like"/>
</dbReference>
<dbReference type="SMART" id="SM00420">
    <property type="entry name" value="HTH_DEOR"/>
    <property type="match status" value="1"/>
</dbReference>
<evidence type="ECO:0000256" key="3">
    <source>
        <dbReference type="ARBA" id="ARBA00023163"/>
    </source>
</evidence>
<reference evidence="5 6" key="1">
    <citation type="submission" date="2019-08" db="EMBL/GenBank/DDBJ databases">
        <authorList>
            <person name="Ye J."/>
        </authorList>
    </citation>
    <scope>NUCLEOTIDE SEQUENCE [LARGE SCALE GENOMIC DNA]</scope>
    <source>
        <strain evidence="5 6">TK008</strain>
    </source>
</reference>
<dbReference type="PROSITE" id="PS00894">
    <property type="entry name" value="HTH_DEOR_1"/>
    <property type="match status" value="1"/>
</dbReference>
<dbReference type="RefSeq" id="WP_147095994.1">
    <property type="nucleotide sequence ID" value="NZ_JBHUFH010000002.1"/>
</dbReference>
<dbReference type="InterPro" id="IPR014036">
    <property type="entry name" value="DeoR-like_C"/>
</dbReference>
<dbReference type="InterPro" id="IPR036388">
    <property type="entry name" value="WH-like_DNA-bd_sf"/>
</dbReference>
<proteinExistence type="predicted"/>
<keyword evidence="3" id="KW-0804">Transcription</keyword>
<dbReference type="SUPFAM" id="SSF100950">
    <property type="entry name" value="NagB/RpiA/CoA transferase-like"/>
    <property type="match status" value="1"/>
</dbReference>
<dbReference type="Pfam" id="PF00455">
    <property type="entry name" value="DeoRC"/>
    <property type="match status" value="1"/>
</dbReference>
<evidence type="ECO:0000313" key="6">
    <source>
        <dbReference type="Proteomes" id="UP000321562"/>
    </source>
</evidence>
<sequence length="252" mass="26604">MKPRDRRLQIEGIIRNEGSASVEALARRFNVSTETIRRDLFVLAGAGRVMKVHGGARSARLLAEPSMGVRSTRAGEEKSQIGRRLADAIEPGATLFIDTGSTTLAAAPALARISGLTIITNSCRLADALAQANSNAAVYLLGGRYGGDNAQTVGPAVITQISGFQADHCVLTVAAFASEIGAMDASQEEAEIARAMLANAQNLIVLADSSKLDRRAAFTVCPTVKVSLLITDDGITAQTREKLIAQKVTVWT</sequence>
<dbReference type="InterPro" id="IPR018356">
    <property type="entry name" value="Tscrpt_reg_HTH_DeoR_CS"/>
</dbReference>
<feature type="domain" description="HTH deoR-type" evidence="4">
    <location>
        <begin position="3"/>
        <end position="58"/>
    </location>
</feature>
<dbReference type="Proteomes" id="UP000321562">
    <property type="component" value="Unassembled WGS sequence"/>
</dbReference>
<dbReference type="GO" id="GO:0003677">
    <property type="term" value="F:DNA binding"/>
    <property type="evidence" value="ECO:0007669"/>
    <property type="project" value="UniProtKB-KW"/>
</dbReference>
<dbReference type="InterPro" id="IPR050313">
    <property type="entry name" value="Carb_Metab_HTH_regulators"/>
</dbReference>
<dbReference type="PANTHER" id="PTHR30363:SF44">
    <property type="entry name" value="AGA OPERON TRANSCRIPTIONAL REPRESSOR-RELATED"/>
    <property type="match status" value="1"/>
</dbReference>
<dbReference type="PANTHER" id="PTHR30363">
    <property type="entry name" value="HTH-TYPE TRANSCRIPTIONAL REGULATOR SRLR-RELATED"/>
    <property type="match status" value="1"/>
</dbReference>
<dbReference type="InterPro" id="IPR001034">
    <property type="entry name" value="DeoR_HTH"/>
</dbReference>
<dbReference type="Gene3D" id="3.40.50.1360">
    <property type="match status" value="1"/>
</dbReference>
<protein>
    <submittedName>
        <fullName evidence="5">DeoR/GlpR transcriptional regulator</fullName>
    </submittedName>
</protein>